<evidence type="ECO:0000256" key="4">
    <source>
        <dbReference type="ARBA" id="ARBA00022840"/>
    </source>
</evidence>
<dbReference type="GO" id="GO:0005524">
    <property type="term" value="F:ATP binding"/>
    <property type="evidence" value="ECO:0007669"/>
    <property type="project" value="UniProtKB-KW"/>
</dbReference>
<evidence type="ECO:0000313" key="7">
    <source>
        <dbReference type="Proteomes" id="UP000019109"/>
    </source>
</evidence>
<gene>
    <name evidence="6" type="ORF">JCM21531_1404</name>
</gene>
<dbReference type="Pfam" id="PF00005">
    <property type="entry name" value="ABC_tran"/>
    <property type="match status" value="1"/>
</dbReference>
<evidence type="ECO:0000259" key="5">
    <source>
        <dbReference type="PROSITE" id="PS50893"/>
    </source>
</evidence>
<dbReference type="CDD" id="cd03255">
    <property type="entry name" value="ABC_MJ0796_LolCDE_FtsE"/>
    <property type="match status" value="1"/>
</dbReference>
<keyword evidence="3" id="KW-0547">Nucleotide-binding</keyword>
<accession>W4V484</accession>
<dbReference type="GO" id="GO:0016887">
    <property type="term" value="F:ATP hydrolysis activity"/>
    <property type="evidence" value="ECO:0007669"/>
    <property type="project" value="InterPro"/>
</dbReference>
<dbReference type="GO" id="GO:0022857">
    <property type="term" value="F:transmembrane transporter activity"/>
    <property type="evidence" value="ECO:0007669"/>
    <property type="project" value="UniProtKB-ARBA"/>
</dbReference>
<evidence type="ECO:0000256" key="3">
    <source>
        <dbReference type="ARBA" id="ARBA00022741"/>
    </source>
</evidence>
<dbReference type="GO" id="GO:0098796">
    <property type="term" value="C:membrane protein complex"/>
    <property type="evidence" value="ECO:0007669"/>
    <property type="project" value="UniProtKB-ARBA"/>
</dbReference>
<dbReference type="PROSITE" id="PS50893">
    <property type="entry name" value="ABC_TRANSPORTER_2"/>
    <property type="match status" value="1"/>
</dbReference>
<sequence>MEVLRAEQLSKVYGKGDTATIALDNVNLTINYGDFIAITGPSGSGKSTLLHLLGGLDKPSAGKVYLEGKDIYKLNENQLSILRRRKIGFVFQFFNLVPVLTVKENIILPIVMDGKQPDMEYIDDLIQTLGLESKSNALPHTLSGGQQQRVAIGRALAAKPSVVLADEPTGNLDIKTGREIIGLIKNMSRKYQQTVIIITHDPSVASECNRIIHIEDGQITGDEVMTA</sequence>
<dbReference type="InterPro" id="IPR027417">
    <property type="entry name" value="P-loop_NTPase"/>
</dbReference>
<comment type="caution">
    <text evidence="6">The sequence shown here is derived from an EMBL/GenBank/DDBJ whole genome shotgun (WGS) entry which is preliminary data.</text>
</comment>
<dbReference type="Proteomes" id="UP000019109">
    <property type="component" value="Unassembled WGS sequence"/>
</dbReference>
<evidence type="ECO:0000313" key="6">
    <source>
        <dbReference type="EMBL" id="GAE87991.1"/>
    </source>
</evidence>
<dbReference type="EMBL" id="BAVR01000012">
    <property type="protein sequence ID" value="GAE87991.1"/>
    <property type="molecule type" value="Genomic_DNA"/>
</dbReference>
<dbReference type="STRING" id="1294263.JCM21531_1404"/>
<dbReference type="PANTHER" id="PTHR42798">
    <property type="entry name" value="LIPOPROTEIN-RELEASING SYSTEM ATP-BINDING PROTEIN LOLD"/>
    <property type="match status" value="1"/>
</dbReference>
<comment type="similarity">
    <text evidence="1">Belongs to the ABC transporter superfamily.</text>
</comment>
<keyword evidence="2" id="KW-0813">Transport</keyword>
<dbReference type="InterPro" id="IPR003439">
    <property type="entry name" value="ABC_transporter-like_ATP-bd"/>
</dbReference>
<dbReference type="SMART" id="SM00382">
    <property type="entry name" value="AAA"/>
    <property type="match status" value="1"/>
</dbReference>
<dbReference type="InterPro" id="IPR017911">
    <property type="entry name" value="MacB-like_ATP-bd"/>
</dbReference>
<evidence type="ECO:0000256" key="1">
    <source>
        <dbReference type="ARBA" id="ARBA00005417"/>
    </source>
</evidence>
<name>W4V484_9FIRM</name>
<dbReference type="InterPro" id="IPR003593">
    <property type="entry name" value="AAA+_ATPase"/>
</dbReference>
<feature type="domain" description="ABC transporter" evidence="5">
    <location>
        <begin position="4"/>
        <end position="227"/>
    </location>
</feature>
<dbReference type="PANTHER" id="PTHR42798:SF6">
    <property type="entry name" value="CELL DIVISION ATP-BINDING PROTEIN FTSE"/>
    <property type="match status" value="1"/>
</dbReference>
<dbReference type="AlphaFoldDB" id="W4V484"/>
<dbReference type="SUPFAM" id="SSF52540">
    <property type="entry name" value="P-loop containing nucleoside triphosphate hydrolases"/>
    <property type="match status" value="1"/>
</dbReference>
<reference evidence="6" key="1">
    <citation type="journal article" date="2014" name="Genome Announc.">
        <title>Draft Genome Sequence of Clostridium straminisolvens Strain JCM 21531T, Isolated from a Cellulose-Degrading Bacterial Community.</title>
        <authorList>
            <person name="Yuki M."/>
            <person name="Oshima K."/>
            <person name="Suda W."/>
            <person name="Sakamoto M."/>
            <person name="Kitamura K."/>
            <person name="Iida T."/>
            <person name="Hattori M."/>
            <person name="Ohkuma M."/>
        </authorList>
    </citation>
    <scope>NUCLEOTIDE SEQUENCE [LARGE SCALE GENOMIC DNA]</scope>
    <source>
        <strain evidence="6">JCM 21531</strain>
    </source>
</reference>
<evidence type="ECO:0000256" key="2">
    <source>
        <dbReference type="ARBA" id="ARBA00022448"/>
    </source>
</evidence>
<dbReference type="OrthoDB" id="9802264at2"/>
<keyword evidence="7" id="KW-1185">Reference proteome</keyword>
<dbReference type="Gene3D" id="3.40.50.300">
    <property type="entry name" value="P-loop containing nucleotide triphosphate hydrolases"/>
    <property type="match status" value="1"/>
</dbReference>
<dbReference type="PROSITE" id="PS00211">
    <property type="entry name" value="ABC_TRANSPORTER_1"/>
    <property type="match status" value="1"/>
</dbReference>
<organism evidence="6 7">
    <name type="scientific">Acetivibrio straminisolvens JCM 21531</name>
    <dbReference type="NCBI Taxonomy" id="1294263"/>
    <lineage>
        <taxon>Bacteria</taxon>
        <taxon>Bacillati</taxon>
        <taxon>Bacillota</taxon>
        <taxon>Clostridia</taxon>
        <taxon>Eubacteriales</taxon>
        <taxon>Oscillospiraceae</taxon>
        <taxon>Acetivibrio</taxon>
    </lineage>
</organism>
<protein>
    <submittedName>
        <fullName evidence="6">ABC transporter ATP-binding protein</fullName>
    </submittedName>
</protein>
<dbReference type="FunFam" id="3.40.50.300:FF:000032">
    <property type="entry name" value="Export ABC transporter ATP-binding protein"/>
    <property type="match status" value="1"/>
</dbReference>
<dbReference type="InterPro" id="IPR017871">
    <property type="entry name" value="ABC_transporter-like_CS"/>
</dbReference>
<dbReference type="RefSeq" id="WP_038287912.1">
    <property type="nucleotide sequence ID" value="NZ_BAVR01000012.1"/>
</dbReference>
<proteinExistence type="inferred from homology"/>
<keyword evidence="4 6" id="KW-0067">ATP-binding</keyword>